<dbReference type="InterPro" id="IPR001932">
    <property type="entry name" value="PPM-type_phosphatase-like_dom"/>
</dbReference>
<dbReference type="SMART" id="SM00086">
    <property type="entry name" value="PAC"/>
    <property type="match status" value="1"/>
</dbReference>
<comment type="caution">
    <text evidence="4">The sequence shown here is derived from an EMBL/GenBank/DDBJ whole genome shotgun (WGS) entry which is preliminary data.</text>
</comment>
<dbReference type="SMART" id="SM00065">
    <property type="entry name" value="GAF"/>
    <property type="match status" value="3"/>
</dbReference>
<dbReference type="InterPro" id="IPR001610">
    <property type="entry name" value="PAC"/>
</dbReference>
<protein>
    <submittedName>
        <fullName evidence="4">PAS domain S-box-containing protein</fullName>
    </submittedName>
</protein>
<evidence type="ECO:0000313" key="5">
    <source>
        <dbReference type="Proteomes" id="UP000541969"/>
    </source>
</evidence>
<dbReference type="PANTHER" id="PTHR43156">
    <property type="entry name" value="STAGE II SPORULATION PROTEIN E-RELATED"/>
    <property type="match status" value="1"/>
</dbReference>
<dbReference type="AlphaFoldDB" id="A0A853CIE0"/>
<feature type="domain" description="PAC" evidence="3">
    <location>
        <begin position="251"/>
        <end position="303"/>
    </location>
</feature>
<keyword evidence="5" id="KW-1185">Reference proteome</keyword>
<dbReference type="Gene3D" id="3.30.450.40">
    <property type="match status" value="3"/>
</dbReference>
<dbReference type="InterPro" id="IPR035965">
    <property type="entry name" value="PAS-like_dom_sf"/>
</dbReference>
<dbReference type="Pfam" id="PF07228">
    <property type="entry name" value="SpoIIE"/>
    <property type="match status" value="1"/>
</dbReference>
<dbReference type="NCBIfam" id="TIGR00229">
    <property type="entry name" value="sensory_box"/>
    <property type="match status" value="1"/>
</dbReference>
<evidence type="ECO:0000259" key="3">
    <source>
        <dbReference type="PROSITE" id="PS50113"/>
    </source>
</evidence>
<dbReference type="Gene3D" id="3.60.40.10">
    <property type="entry name" value="PPM-type phosphatase domain"/>
    <property type="match status" value="1"/>
</dbReference>
<dbReference type="Gene3D" id="2.10.70.100">
    <property type="match status" value="1"/>
</dbReference>
<feature type="domain" description="PAS" evidence="2">
    <location>
        <begin position="176"/>
        <end position="248"/>
    </location>
</feature>
<dbReference type="EMBL" id="JACBZT010000001">
    <property type="protein sequence ID" value="NYJ05763.1"/>
    <property type="molecule type" value="Genomic_DNA"/>
</dbReference>
<dbReference type="SUPFAM" id="SSF81606">
    <property type="entry name" value="PP2C-like"/>
    <property type="match status" value="1"/>
</dbReference>
<dbReference type="SMART" id="SM00091">
    <property type="entry name" value="PAS"/>
    <property type="match status" value="1"/>
</dbReference>
<dbReference type="InterPro" id="IPR000014">
    <property type="entry name" value="PAS"/>
</dbReference>
<dbReference type="InterPro" id="IPR003018">
    <property type="entry name" value="GAF"/>
</dbReference>
<dbReference type="Pfam" id="PF01590">
    <property type="entry name" value="GAF"/>
    <property type="match status" value="2"/>
</dbReference>
<dbReference type="InterPro" id="IPR013655">
    <property type="entry name" value="PAS_fold_3"/>
</dbReference>
<dbReference type="PANTHER" id="PTHR43156:SF2">
    <property type="entry name" value="STAGE II SPORULATION PROTEIN E"/>
    <property type="match status" value="1"/>
</dbReference>
<dbReference type="PROSITE" id="PS50112">
    <property type="entry name" value="PAS"/>
    <property type="match status" value="1"/>
</dbReference>
<reference evidence="4 5" key="1">
    <citation type="submission" date="2020-07" db="EMBL/GenBank/DDBJ databases">
        <title>Sequencing the genomes of 1000 actinobacteria strains.</title>
        <authorList>
            <person name="Klenk H.-P."/>
        </authorList>
    </citation>
    <scope>NUCLEOTIDE SEQUENCE [LARGE SCALE GENOMIC DNA]</scope>
    <source>
        <strain evidence="4 5">DSM 104001</strain>
    </source>
</reference>
<accession>A0A853CIE0</accession>
<evidence type="ECO:0000313" key="4">
    <source>
        <dbReference type="EMBL" id="NYJ05763.1"/>
    </source>
</evidence>
<dbReference type="InterPro" id="IPR036457">
    <property type="entry name" value="PPM-type-like_dom_sf"/>
</dbReference>
<dbReference type="PROSITE" id="PS50113">
    <property type="entry name" value="PAC"/>
    <property type="match status" value="1"/>
</dbReference>
<dbReference type="InterPro" id="IPR000700">
    <property type="entry name" value="PAS-assoc_C"/>
</dbReference>
<name>A0A853CIE0_9ACTN</name>
<sequence>MAALPTPSTPDVLRDPHRIASARRLLVEVPGPAAFDRLSALAARLVGAGHAKVTLFTDQDIVVGGYGLPAGVVGGPALLTGALSAIVVREGTPLNIPDARANERVADLPAVTSGQVQAYLGAPIIAASGHIVGVLAVYDPTPRSWTGDATELLEQLSASVVAELELSAAQSAVGASSARLDVALEAGSVGIWERDLRTGSVFWDERASGIMGFEGAVQLDSLEQLMSHIHPEDHATVQQAMQTALAERGAFLAECRVLRTDGAVRWTVSRARVVADPSGEPIRVLGTVVDVTDAREQSARRLSAVQRAAAIAEVAAELANATRVEELADIAQRGGQVLGASSSALAVFDPGGAPLRLHMTHWLVDQARAGADVELPRDGIPIELDDELPTQWVARHGRRVFLATPEEARARFPRMGEISAVLGVQALAALPLRVESRVLGSFVVVWDTEHPFAGDDLEVLEALTAQIALSVSRLQADVERDAAVAAMTEANRHLQLLADVGEVLSDSLDIEDQIDRLTARIVPGIADWCYLVVTDEQGRPQQLAAAHRDPERRALVSEYVKALVAGASEEAALHVAVRSGQVVRTTIDQAYLDAVLPDPALRELFARLGGTSATVVPLTGRGRTLGALGLLNDPERGPHSDAEVDTLVEIGRRAGLALEHARLFGQQRALAETLQRSMLTAPPRPSGTEIVVRYVPAAAGAEIGGDWYDAFLQPDGCTVLAIGDVVGHDSRAAAAMGQVRGLLRGISYSSGDTPAGVLRQLDRAVRGLALDTMATCLVARLEPDDGAAGTTLRWSNAGHLPPAVLAPDGTVTLLDDGPVDLLLGVAPDTPRTDRVAVLPPGATVLLYTDGLVERRDRDLDAGAAELAEVLRRCAGLPLAELCDRVLERLFLPDAEDDVAVLAVRLAG</sequence>
<gene>
    <name evidence="4" type="ORF">GGQ55_002041</name>
</gene>
<evidence type="ECO:0000256" key="1">
    <source>
        <dbReference type="ARBA" id="ARBA00022801"/>
    </source>
</evidence>
<dbReference type="SUPFAM" id="SSF55781">
    <property type="entry name" value="GAF domain-like"/>
    <property type="match status" value="3"/>
</dbReference>
<dbReference type="SUPFAM" id="SSF55785">
    <property type="entry name" value="PYP-like sensor domain (PAS domain)"/>
    <property type="match status" value="1"/>
</dbReference>
<dbReference type="Gene3D" id="3.30.450.20">
    <property type="entry name" value="PAS domain"/>
    <property type="match status" value="1"/>
</dbReference>
<dbReference type="SMART" id="SM00331">
    <property type="entry name" value="PP2C_SIG"/>
    <property type="match status" value="1"/>
</dbReference>
<dbReference type="InterPro" id="IPR029016">
    <property type="entry name" value="GAF-like_dom_sf"/>
</dbReference>
<dbReference type="RefSeq" id="WP_179716378.1">
    <property type="nucleotide sequence ID" value="NZ_JACBZT010000001.1"/>
</dbReference>
<dbReference type="Pfam" id="PF08447">
    <property type="entry name" value="PAS_3"/>
    <property type="match status" value="1"/>
</dbReference>
<dbReference type="Proteomes" id="UP000541969">
    <property type="component" value="Unassembled WGS sequence"/>
</dbReference>
<keyword evidence="1" id="KW-0378">Hydrolase</keyword>
<evidence type="ECO:0000259" key="2">
    <source>
        <dbReference type="PROSITE" id="PS50112"/>
    </source>
</evidence>
<organism evidence="4 5">
    <name type="scientific">Petropleomorpha daqingensis</name>
    <dbReference type="NCBI Taxonomy" id="2026353"/>
    <lineage>
        <taxon>Bacteria</taxon>
        <taxon>Bacillati</taxon>
        <taxon>Actinomycetota</taxon>
        <taxon>Actinomycetes</taxon>
        <taxon>Geodermatophilales</taxon>
        <taxon>Geodermatophilaceae</taxon>
        <taxon>Petropleomorpha</taxon>
    </lineage>
</organism>
<dbReference type="GO" id="GO:0016791">
    <property type="term" value="F:phosphatase activity"/>
    <property type="evidence" value="ECO:0007669"/>
    <property type="project" value="TreeGrafter"/>
</dbReference>
<proteinExistence type="predicted"/>
<dbReference type="Pfam" id="PF13185">
    <property type="entry name" value="GAF_2"/>
    <property type="match status" value="1"/>
</dbReference>
<dbReference type="InterPro" id="IPR052016">
    <property type="entry name" value="Bact_Sigma-Reg"/>
</dbReference>
<dbReference type="CDD" id="cd00130">
    <property type="entry name" value="PAS"/>
    <property type="match status" value="1"/>
</dbReference>